<keyword evidence="2" id="KW-0472">Membrane</keyword>
<dbReference type="InterPro" id="IPR020843">
    <property type="entry name" value="ER"/>
</dbReference>
<evidence type="ECO:0000313" key="4">
    <source>
        <dbReference type="EMBL" id="GAV49851.1"/>
    </source>
</evidence>
<comment type="caution">
    <text evidence="4">The sequence shown here is derived from an EMBL/GenBank/DDBJ whole genome shotgun (WGS) entry which is preliminary data.</text>
</comment>
<dbReference type="Gene3D" id="3.90.180.10">
    <property type="entry name" value="Medium-chain alcohol dehydrogenases, catalytic domain"/>
    <property type="match status" value="1"/>
</dbReference>
<dbReference type="OrthoDB" id="809632at2759"/>
<dbReference type="SMART" id="SM00829">
    <property type="entry name" value="PKS_ER"/>
    <property type="match status" value="1"/>
</dbReference>
<name>A0A1Q3A2A6_ZYGRO</name>
<dbReference type="PANTHER" id="PTHR43205:SF19">
    <property type="entry name" value="ENOYL REDUCTASE (ER) DOMAIN-CONTAINING PROTEIN"/>
    <property type="match status" value="1"/>
</dbReference>
<dbReference type="InterPro" id="IPR011032">
    <property type="entry name" value="GroES-like_sf"/>
</dbReference>
<evidence type="ECO:0000259" key="3">
    <source>
        <dbReference type="SMART" id="SM00829"/>
    </source>
</evidence>
<dbReference type="SUPFAM" id="SSF51735">
    <property type="entry name" value="NAD(P)-binding Rossmann-fold domains"/>
    <property type="match status" value="1"/>
</dbReference>
<proteinExistence type="predicted"/>
<accession>A0A1Q3A2A6</accession>
<dbReference type="InterPro" id="IPR041694">
    <property type="entry name" value="ADH_N_2"/>
</dbReference>
<dbReference type="EMBL" id="BDGX01000018">
    <property type="protein sequence ID" value="GAV49851.1"/>
    <property type="molecule type" value="Genomic_DNA"/>
</dbReference>
<dbReference type="eggNOG" id="KOG1196">
    <property type="taxonomic scope" value="Eukaryota"/>
</dbReference>
<dbReference type="GO" id="GO:0016628">
    <property type="term" value="F:oxidoreductase activity, acting on the CH-CH group of donors, NAD or NADP as acceptor"/>
    <property type="evidence" value="ECO:0007669"/>
    <property type="project" value="InterPro"/>
</dbReference>
<keyword evidence="2" id="KW-0812">Transmembrane</keyword>
<evidence type="ECO:0000256" key="2">
    <source>
        <dbReference type="SAM" id="Phobius"/>
    </source>
</evidence>
<keyword evidence="1" id="KW-0560">Oxidoreductase</keyword>
<evidence type="ECO:0000256" key="1">
    <source>
        <dbReference type="ARBA" id="ARBA00023002"/>
    </source>
</evidence>
<keyword evidence="2" id="KW-1133">Transmembrane helix</keyword>
<dbReference type="Pfam" id="PF00107">
    <property type="entry name" value="ADH_zinc_N"/>
    <property type="match status" value="1"/>
</dbReference>
<dbReference type="SUPFAM" id="SSF50129">
    <property type="entry name" value="GroES-like"/>
    <property type="match status" value="1"/>
</dbReference>
<dbReference type="InterPro" id="IPR013149">
    <property type="entry name" value="ADH-like_C"/>
</dbReference>
<dbReference type="AlphaFoldDB" id="A0A1Q3A2A6"/>
<sequence>MVQAKQWVLKTTPVPGETFNFNPNESTSTFQLATRELSPEQLQDGEVLVEVILLSNDPAQKFWIASVDKNYARPIEPGEDIPARGVGKVIASKNNSYEVGDYVSGKLCWNTHVIVSDAPEYGLRKLPATAEDKLWYHLSVLGSTALTAYFIFFHYAGLRERQEDYDKTFLVSGAAGAVGTVSVQLALNVFNAKKVIAIAGGPEKVKFVESFDPKRVIGVDYKSPTFEQDLLKAAGGDKNIDYFVDNVGGPILDAGARLLKTHATIVACGGISGYNDREKFVFKSYGTVITKRLTIKGVLVTDLMDKFPEAVRSLKSFIDSGKLSTKDAATFKDATGDKFEDIPLIWNGLFHGTNKGKLISIVRSPQ</sequence>
<protein>
    <recommendedName>
        <fullName evidence="3">Enoyl reductase (ER) domain-containing protein</fullName>
    </recommendedName>
</protein>
<dbReference type="CDD" id="cd05288">
    <property type="entry name" value="PGDH"/>
    <property type="match status" value="1"/>
</dbReference>
<dbReference type="InterPro" id="IPR036291">
    <property type="entry name" value="NAD(P)-bd_dom_sf"/>
</dbReference>
<feature type="transmembrane region" description="Helical" evidence="2">
    <location>
        <begin position="134"/>
        <end position="157"/>
    </location>
</feature>
<dbReference type="Proteomes" id="UP000187013">
    <property type="component" value="Unassembled WGS sequence"/>
</dbReference>
<feature type="transmembrane region" description="Helical" evidence="2">
    <location>
        <begin position="169"/>
        <end position="190"/>
    </location>
</feature>
<reference evidence="4 5" key="1">
    <citation type="submission" date="2016-08" db="EMBL/GenBank/DDBJ databases">
        <title>Draft genome sequence of allopolyploid Zygosaccharomyces rouxii.</title>
        <authorList>
            <person name="Watanabe J."/>
            <person name="Uehara K."/>
            <person name="Mogi Y."/>
            <person name="Tsukioka Y."/>
        </authorList>
    </citation>
    <scope>NUCLEOTIDE SEQUENCE [LARGE SCALE GENOMIC DNA]</scope>
    <source>
        <strain evidence="4 5">NBRC 110957</strain>
    </source>
</reference>
<organism evidence="4 5">
    <name type="scientific">Zygosaccharomyces rouxii</name>
    <dbReference type="NCBI Taxonomy" id="4956"/>
    <lineage>
        <taxon>Eukaryota</taxon>
        <taxon>Fungi</taxon>
        <taxon>Dikarya</taxon>
        <taxon>Ascomycota</taxon>
        <taxon>Saccharomycotina</taxon>
        <taxon>Saccharomycetes</taxon>
        <taxon>Saccharomycetales</taxon>
        <taxon>Saccharomycetaceae</taxon>
        <taxon>Zygosaccharomyces</taxon>
    </lineage>
</organism>
<evidence type="ECO:0000313" key="5">
    <source>
        <dbReference type="Proteomes" id="UP000187013"/>
    </source>
</evidence>
<dbReference type="PANTHER" id="PTHR43205">
    <property type="entry name" value="PROSTAGLANDIN REDUCTASE"/>
    <property type="match status" value="1"/>
</dbReference>
<gene>
    <name evidence="4" type="ORF">ZYGR_0R00940</name>
</gene>
<feature type="domain" description="Enoyl reductase (ER)" evidence="3">
    <location>
        <begin position="26"/>
        <end position="325"/>
    </location>
</feature>
<dbReference type="Gene3D" id="3.40.50.720">
    <property type="entry name" value="NAD(P)-binding Rossmann-like Domain"/>
    <property type="match status" value="1"/>
</dbReference>
<dbReference type="InterPro" id="IPR045010">
    <property type="entry name" value="MDR_fam"/>
</dbReference>
<dbReference type="OMA" id="YNNREAS"/>
<dbReference type="Pfam" id="PF16884">
    <property type="entry name" value="ADH_N_2"/>
    <property type="match status" value="1"/>
</dbReference>